<organism evidence="2 3">
    <name type="scientific">Corynebacterium stercoris</name>
    <dbReference type="NCBI Taxonomy" id="2943490"/>
    <lineage>
        <taxon>Bacteria</taxon>
        <taxon>Bacillati</taxon>
        <taxon>Actinomycetota</taxon>
        <taxon>Actinomycetes</taxon>
        <taxon>Mycobacteriales</taxon>
        <taxon>Corynebacteriaceae</taxon>
        <taxon>Corynebacterium</taxon>
    </lineage>
</organism>
<protein>
    <submittedName>
        <fullName evidence="2">Uncharacterized protein</fullName>
    </submittedName>
</protein>
<feature type="transmembrane region" description="Helical" evidence="1">
    <location>
        <begin position="82"/>
        <end position="100"/>
    </location>
</feature>
<evidence type="ECO:0000256" key="1">
    <source>
        <dbReference type="SAM" id="Phobius"/>
    </source>
</evidence>
<dbReference type="PANTHER" id="PTHR36974:SF1">
    <property type="entry name" value="DOXX FAMILY MEMBRANE PROTEIN"/>
    <property type="match status" value="1"/>
</dbReference>
<dbReference type="RefSeq" id="WP_253578021.1">
    <property type="nucleotide sequence ID" value="NZ_JAMFTQ010000007.1"/>
</dbReference>
<name>A0ABT1G1U9_9CORY</name>
<dbReference type="EMBL" id="JAMFTQ010000007">
    <property type="protein sequence ID" value="MCP1387996.1"/>
    <property type="molecule type" value="Genomic_DNA"/>
</dbReference>
<comment type="caution">
    <text evidence="2">The sequence shown here is derived from an EMBL/GenBank/DDBJ whole genome shotgun (WGS) entry which is preliminary data.</text>
</comment>
<evidence type="ECO:0000313" key="3">
    <source>
        <dbReference type="Proteomes" id="UP001204000"/>
    </source>
</evidence>
<proteinExistence type="predicted"/>
<keyword evidence="3" id="KW-1185">Reference proteome</keyword>
<evidence type="ECO:0000313" key="2">
    <source>
        <dbReference type="EMBL" id="MCP1387996.1"/>
    </source>
</evidence>
<keyword evidence="1" id="KW-0812">Transmembrane</keyword>
<accession>A0ABT1G1U9</accession>
<keyword evidence="1" id="KW-0472">Membrane</keyword>
<reference evidence="2" key="1">
    <citation type="submission" date="2022-05" db="EMBL/GenBank/DDBJ databases">
        <title>Corynebacterium sp. TA-R-1 sp. nov., isolated from human feces.</title>
        <authorList>
            <person name="Shamsuzzaman M."/>
            <person name="Dahal R.H."/>
        </authorList>
    </citation>
    <scope>NUCLEOTIDE SEQUENCE</scope>
    <source>
        <strain evidence="2">TA-R-1</strain>
    </source>
</reference>
<dbReference type="PANTHER" id="PTHR36974">
    <property type="entry name" value="MEMBRANE PROTEIN-RELATED"/>
    <property type="match status" value="1"/>
</dbReference>
<keyword evidence="1" id="KW-1133">Transmembrane helix</keyword>
<gene>
    <name evidence="2" type="ORF">M5J20_07305</name>
</gene>
<sequence>MRFPSRGLVPLFAGAGILHFVKPEPFDEIVPPELPGSPRTYTYISGAAELAAAAMLAAPWLGPRSHAGHRRRSAKLQRAGGLFSAALLAAVWPANFYMAWQWRDQPLPKLAGAIARLPLQLPLMNAARRVYRKGRLD</sequence>
<dbReference type="Proteomes" id="UP001204000">
    <property type="component" value="Unassembled WGS sequence"/>
</dbReference>